<accession>A0AAV7TJA6</accession>
<dbReference type="AlphaFoldDB" id="A0AAV7TJA6"/>
<protein>
    <submittedName>
        <fullName evidence="1">Uncharacterized protein</fullName>
    </submittedName>
</protein>
<name>A0AAV7TJA6_PLEWA</name>
<sequence length="77" mass="8783">MLRHSGPRMATAFIYSSRDHHHPGGYQTPDHHVAFIALADTTTNASLWSCPPRWKVSCHLLLVIVQALWQFQTLGFR</sequence>
<evidence type="ECO:0000313" key="1">
    <source>
        <dbReference type="EMBL" id="KAJ1176310.1"/>
    </source>
</evidence>
<organism evidence="1 2">
    <name type="scientific">Pleurodeles waltl</name>
    <name type="common">Iberian ribbed newt</name>
    <dbReference type="NCBI Taxonomy" id="8319"/>
    <lineage>
        <taxon>Eukaryota</taxon>
        <taxon>Metazoa</taxon>
        <taxon>Chordata</taxon>
        <taxon>Craniata</taxon>
        <taxon>Vertebrata</taxon>
        <taxon>Euteleostomi</taxon>
        <taxon>Amphibia</taxon>
        <taxon>Batrachia</taxon>
        <taxon>Caudata</taxon>
        <taxon>Salamandroidea</taxon>
        <taxon>Salamandridae</taxon>
        <taxon>Pleurodelinae</taxon>
        <taxon>Pleurodeles</taxon>
    </lineage>
</organism>
<proteinExistence type="predicted"/>
<reference evidence="1" key="1">
    <citation type="journal article" date="2022" name="bioRxiv">
        <title>Sequencing and chromosome-scale assembly of the giantPleurodeles waltlgenome.</title>
        <authorList>
            <person name="Brown T."/>
            <person name="Elewa A."/>
            <person name="Iarovenko S."/>
            <person name="Subramanian E."/>
            <person name="Araus A.J."/>
            <person name="Petzold A."/>
            <person name="Susuki M."/>
            <person name="Suzuki K.-i.T."/>
            <person name="Hayashi T."/>
            <person name="Toyoda A."/>
            <person name="Oliveira C."/>
            <person name="Osipova E."/>
            <person name="Leigh N.D."/>
            <person name="Simon A."/>
            <person name="Yun M.H."/>
        </authorList>
    </citation>
    <scope>NUCLEOTIDE SEQUENCE</scope>
    <source>
        <strain evidence="1">20211129_DDA</strain>
        <tissue evidence="1">Liver</tissue>
    </source>
</reference>
<gene>
    <name evidence="1" type="ORF">NDU88_001592</name>
</gene>
<keyword evidence="2" id="KW-1185">Reference proteome</keyword>
<dbReference type="EMBL" id="JANPWB010000006">
    <property type="protein sequence ID" value="KAJ1176310.1"/>
    <property type="molecule type" value="Genomic_DNA"/>
</dbReference>
<comment type="caution">
    <text evidence="1">The sequence shown here is derived from an EMBL/GenBank/DDBJ whole genome shotgun (WGS) entry which is preliminary data.</text>
</comment>
<evidence type="ECO:0000313" key="2">
    <source>
        <dbReference type="Proteomes" id="UP001066276"/>
    </source>
</evidence>
<dbReference type="Proteomes" id="UP001066276">
    <property type="component" value="Chromosome 3_2"/>
</dbReference>